<keyword evidence="11" id="KW-1185">Reference proteome</keyword>
<dbReference type="Gene3D" id="1.25.10.10">
    <property type="entry name" value="Leucine-rich Repeat Variant"/>
    <property type="match status" value="1"/>
</dbReference>
<comment type="subcellular location">
    <subcellularLocation>
        <location evidence="1 8">Nucleus</location>
        <location evidence="1 8">Nucleolus</location>
    </subcellularLocation>
</comment>
<dbReference type="PANTHER" id="PTHR13457:SF1">
    <property type="entry name" value="HEAT REPEAT-CONTAINING PROTEIN 1"/>
    <property type="match status" value="1"/>
</dbReference>
<dbReference type="EMBL" id="JAACJJ010000044">
    <property type="protein sequence ID" value="KAF5314260.1"/>
    <property type="molecule type" value="Genomic_DNA"/>
</dbReference>
<dbReference type="SUPFAM" id="SSF48371">
    <property type="entry name" value="ARM repeat"/>
    <property type="match status" value="2"/>
</dbReference>
<dbReference type="OrthoDB" id="31183at2759"/>
<dbReference type="GO" id="GO:0032040">
    <property type="term" value="C:small-subunit processome"/>
    <property type="evidence" value="ECO:0007669"/>
    <property type="project" value="TreeGrafter"/>
</dbReference>
<dbReference type="SMART" id="SM01036">
    <property type="entry name" value="BP28CT"/>
    <property type="match status" value="1"/>
</dbReference>
<dbReference type="Pfam" id="PF08146">
    <property type="entry name" value="BP28CT"/>
    <property type="match status" value="1"/>
</dbReference>
<gene>
    <name evidence="10" type="ORF">D9619_011801</name>
</gene>
<dbReference type="InterPro" id="IPR056473">
    <property type="entry name" value="HEAT_Utp10/HEAT1"/>
</dbReference>
<dbReference type="GO" id="GO:0034455">
    <property type="term" value="C:t-UTP complex"/>
    <property type="evidence" value="ECO:0007669"/>
    <property type="project" value="TreeGrafter"/>
</dbReference>
<comment type="similarity">
    <text evidence="2 8">Belongs to the HEATR1/UTP10 family.</text>
</comment>
<dbReference type="Proteomes" id="UP000567179">
    <property type="component" value="Unassembled WGS sequence"/>
</dbReference>
<keyword evidence="4 8" id="KW-0690">Ribosome biogenesis</keyword>
<sequence>MSSLASQLAQNVSLNAAVLVDRSRRKASASYLFTGKEADQHDLEAIHALGVNSLIHLVSVNPALGKYEDELFSDRAKDTDRTLLPADQIAELDSNIEEFLWLLSPLLLEPAVGKVLEWLVRRFRRVINEFNVEAVLALFLPYHESPHFAKMVTILQIKSNSKWSFLIPYKSAAQSLPRVSLVTEMLKNDDVSRFVASLLPTATKKGLNHRVLLVFNAATLHDFIKRSKSINEGTISYLLPALLEPLKSKSKNISQDSVLGGYILLASLSQKCQLSSDAVKLIVGSMASCAHVVRGDQFVNSLVAVCQPQPEVEDFTSATFKHIVALPDIQTSLASGSAYTGSEKVLTPLVKGLTKRLDDTTLLESIIATPSTPITTVATLTVHLITVSVNAETDSQNQLTSRRLLALVQQRHPAVLSSCADATIESNESLKEEVEQLVISLSVAGRTGEGHGSKKEADIVLATSNADEKVRVMALKELIKTVEGKDVSTIDDIETIRGIFTARLQDTSVAVLEALYADPATTTSIFKSDVNEYLAGIAVITSSQAKPKRNILRLHLAYLLESFWPSVEGNVQEKIFHQVLFPFLLFSKPRQKTVELVWGLLATHIVPALGSAKQNGSDWVLGCAGLVTASEDLTSVDIMNKINYDVAGKIAENIMASNYVSAYLDLLLDKLHDENHNVQILSYLIALSLVKKLSGEHQSSFAHRLLASMGSVQFAHIDDMSQEHLALNSIDNISLGKHVVTKPTSKAALNWLQVSVTVAIAQITRPADLTLDWISDASASQERGSHYVSLMRSVYQLANASVSRVPVVATTLLQVLFTTLKDDALAFLAGMWSVVADPEFEQSRDISFLHAAAFLEAHIQEADGVDFQTILPSLLVALQNSEAQSSQGASECLSRIHILVNAKLSSVYRFDTVYGQNGRTLQYLDQDDLKRYLSALVEHRDHFANDPSYVKVFHQEHLGRTKADKRKDSEYKHRVVCFLLSHANATPLQAMQIGLLDTIATISDKSRLQILLPTFEALTSKAAQDQTNVSEGLSTRLMSTFDASAAAYLNDNAGAWDMFILVIRRYLSSASPLQTQQVLSRGIEGDLFAALNQQRKTTLCEVLLEVGSQDTSALSLSRSLLSTVLVDVPLIIHLLDMLAPAGPTSSPRASKRVKTTESSDDTLPRLSTLVEILGSKSLPGSLDLIVNLLDTLSKVVQALPASQADVSYIEQLLMSAIESTASKINEVPNLSPSVIRLDILVEVIRVSANPQTFHQALLLIANLARLAPESVLYNVMPVFTFMGSNVFHRDDSNSFKVVQQTIDGIVPVMVSSLKEVHTKPLDLYLASKEFLRVFTDAANHIPRHRRNNFFAHLVNILGAGDFTAPLCMLLLEKSANRITRQTAEEIQTSLSLPISVFQHNSHDLQVYSATEILNEARRIVDHIINPSSSQPIFLEGIADGDHTASSATILRRRAQALVIFVGYAFRPKGSLATVSNAAFSVSSVISQLILIATIKDGAPAETKLNEIAEAARSSLNKLLASLSVTNYIEAVRTMLESTDNKVQKGALDLLARRLPDVSNTVRPQISASVIKIISLIKTILSVRKVEDVAVSGLLALKSITITMCTGEEGALTDLVPFILSSAKETSTAAAALSVLAPICVKLGPRIIPFFRAIISQSVTILRGSDEALFENAFAVLQGLLITIPTFWGSSEVTQIIFLYIEQGLASAKPENSALLTLAKNLARRTPATVLLPTLLEIWQNIQSPRNMRKIAAFFDIFSRALQQAERAIVLEHLRATFKVFLEALDHVDEEARGRVILAFKELTVKLNEAAFKPLFRRLYDWAFVESTDNTSRKITFCHLYIGLLDFFKGLMVPYMSFLLQPLSDLLESFKKSTTVEFNLWFTMVQTITRTLNLDDGGFWRDDKIRQVSVPLTAQIGVCVRHNFSDSKTLLQDCFSALIESTADDTLLKSINLNILMHTRSEDVRVRILALSSSEALWRAHGGKLIGFVAETATFIAECGEDENDVVVKESFRLKDAVESVAGKIDEL</sequence>
<name>A0A8H5EVN1_9AGAR</name>
<proteinExistence type="inferred from homology"/>
<protein>
    <recommendedName>
        <fullName evidence="3 8">U3 small nucleolar RNA-associated protein 10</fullName>
    </recommendedName>
</protein>
<evidence type="ECO:0000313" key="11">
    <source>
        <dbReference type="Proteomes" id="UP000567179"/>
    </source>
</evidence>
<dbReference type="InterPro" id="IPR022125">
    <property type="entry name" value="U3snoRNP10_N"/>
</dbReference>
<comment type="caution">
    <text evidence="10">The sequence shown here is derived from an EMBL/GenBank/DDBJ whole genome shotgun (WGS) entry which is preliminary data.</text>
</comment>
<dbReference type="InterPro" id="IPR012954">
    <property type="entry name" value="BP28_C_dom"/>
</dbReference>
<dbReference type="Pfam" id="PF12397">
    <property type="entry name" value="U3snoRNP10"/>
    <property type="match status" value="1"/>
</dbReference>
<dbReference type="InterPro" id="IPR011989">
    <property type="entry name" value="ARM-like"/>
</dbReference>
<reference evidence="10 11" key="1">
    <citation type="journal article" date="2020" name="ISME J.">
        <title>Uncovering the hidden diversity of litter-decomposition mechanisms in mushroom-forming fungi.</title>
        <authorList>
            <person name="Floudas D."/>
            <person name="Bentzer J."/>
            <person name="Ahren D."/>
            <person name="Johansson T."/>
            <person name="Persson P."/>
            <person name="Tunlid A."/>
        </authorList>
    </citation>
    <scope>NUCLEOTIDE SEQUENCE [LARGE SCALE GENOMIC DNA]</scope>
    <source>
        <strain evidence="10 11">CBS 101986</strain>
    </source>
</reference>
<evidence type="ECO:0000313" key="10">
    <source>
        <dbReference type="EMBL" id="KAF5314260.1"/>
    </source>
</evidence>
<dbReference type="InterPro" id="IPR016024">
    <property type="entry name" value="ARM-type_fold"/>
</dbReference>
<dbReference type="PANTHER" id="PTHR13457">
    <property type="entry name" value="BAP28"/>
    <property type="match status" value="1"/>
</dbReference>
<evidence type="ECO:0000256" key="5">
    <source>
        <dbReference type="ARBA" id="ARBA00022552"/>
    </source>
</evidence>
<evidence type="ECO:0000256" key="2">
    <source>
        <dbReference type="ARBA" id="ARBA00010559"/>
    </source>
</evidence>
<dbReference type="GO" id="GO:0045943">
    <property type="term" value="P:positive regulation of transcription by RNA polymerase I"/>
    <property type="evidence" value="ECO:0007669"/>
    <property type="project" value="TreeGrafter"/>
</dbReference>
<organism evidence="10 11">
    <name type="scientific">Psilocybe cf. subviscida</name>
    <dbReference type="NCBI Taxonomy" id="2480587"/>
    <lineage>
        <taxon>Eukaryota</taxon>
        <taxon>Fungi</taxon>
        <taxon>Dikarya</taxon>
        <taxon>Basidiomycota</taxon>
        <taxon>Agaricomycotina</taxon>
        <taxon>Agaricomycetes</taxon>
        <taxon>Agaricomycetidae</taxon>
        <taxon>Agaricales</taxon>
        <taxon>Agaricineae</taxon>
        <taxon>Strophariaceae</taxon>
        <taxon>Psilocybe</taxon>
    </lineage>
</organism>
<accession>A0A8H5EVN1</accession>
<comment type="subunit">
    <text evidence="8">Component of the ribosomal small subunit (SSU) processome.</text>
</comment>
<dbReference type="InterPro" id="IPR040191">
    <property type="entry name" value="UTP10"/>
</dbReference>
<keyword evidence="7 8" id="KW-0687">Ribonucleoprotein</keyword>
<evidence type="ECO:0000256" key="6">
    <source>
        <dbReference type="ARBA" id="ARBA00023242"/>
    </source>
</evidence>
<evidence type="ECO:0000256" key="8">
    <source>
        <dbReference type="RuleBase" id="RU367065"/>
    </source>
</evidence>
<dbReference type="Pfam" id="PF23243">
    <property type="entry name" value="HEAT_HEATR1"/>
    <property type="match status" value="1"/>
</dbReference>
<keyword evidence="5 8" id="KW-0698">rRNA processing</keyword>
<dbReference type="GO" id="GO:0030686">
    <property type="term" value="C:90S preribosome"/>
    <property type="evidence" value="ECO:0007669"/>
    <property type="project" value="TreeGrafter"/>
</dbReference>
<evidence type="ECO:0000256" key="7">
    <source>
        <dbReference type="ARBA" id="ARBA00023274"/>
    </source>
</evidence>
<comment type="function">
    <text evidence="8">Involved in nucleolar processing of pre-18S ribosomal RNA.</text>
</comment>
<feature type="domain" description="BP28 C-terminal" evidence="9">
    <location>
        <begin position="1766"/>
        <end position="1898"/>
    </location>
</feature>
<keyword evidence="6 8" id="KW-0539">Nucleus</keyword>
<evidence type="ECO:0000259" key="9">
    <source>
        <dbReference type="SMART" id="SM01036"/>
    </source>
</evidence>
<dbReference type="GO" id="GO:0030515">
    <property type="term" value="F:snoRNA binding"/>
    <property type="evidence" value="ECO:0007669"/>
    <property type="project" value="TreeGrafter"/>
</dbReference>
<dbReference type="GO" id="GO:0000462">
    <property type="term" value="P:maturation of SSU-rRNA from tricistronic rRNA transcript (SSU-rRNA, 5.8S rRNA, LSU-rRNA)"/>
    <property type="evidence" value="ECO:0007669"/>
    <property type="project" value="TreeGrafter"/>
</dbReference>
<evidence type="ECO:0000256" key="1">
    <source>
        <dbReference type="ARBA" id="ARBA00004604"/>
    </source>
</evidence>
<evidence type="ECO:0000256" key="4">
    <source>
        <dbReference type="ARBA" id="ARBA00022517"/>
    </source>
</evidence>
<evidence type="ECO:0000256" key="3">
    <source>
        <dbReference type="ARBA" id="ARBA00015399"/>
    </source>
</evidence>